<dbReference type="InterPro" id="IPR034149">
    <property type="entry name" value="TOPRIM_TopoI"/>
</dbReference>
<dbReference type="SUPFAM" id="SSF56712">
    <property type="entry name" value="Prokaryotic type I DNA topoisomerase"/>
    <property type="match status" value="1"/>
</dbReference>
<keyword evidence="7 8" id="KW-0413">Isomerase</keyword>
<dbReference type="NCBIfam" id="TIGR01051">
    <property type="entry name" value="topA_bact"/>
    <property type="match status" value="1"/>
</dbReference>
<feature type="site" description="Interaction with DNA" evidence="8">
    <location>
        <position position="155"/>
    </location>
</feature>
<evidence type="ECO:0000256" key="7">
    <source>
        <dbReference type="ARBA" id="ARBA00023235"/>
    </source>
</evidence>
<evidence type="ECO:0000256" key="3">
    <source>
        <dbReference type="ARBA" id="ARBA00022723"/>
    </source>
</evidence>
<evidence type="ECO:0000259" key="10">
    <source>
        <dbReference type="PROSITE" id="PS50880"/>
    </source>
</evidence>
<evidence type="ECO:0000313" key="12">
    <source>
        <dbReference type="EMBL" id="NEM98989.1"/>
    </source>
</evidence>
<feature type="site" description="Interaction with DNA" evidence="8">
    <location>
        <position position="285"/>
    </location>
</feature>
<dbReference type="GO" id="GO:0046872">
    <property type="term" value="F:metal ion binding"/>
    <property type="evidence" value="ECO:0007669"/>
    <property type="project" value="UniProtKB-KW"/>
</dbReference>
<dbReference type="PRINTS" id="PR00417">
    <property type="entry name" value="PRTPISMRASEI"/>
</dbReference>
<dbReference type="CDD" id="cd03363">
    <property type="entry name" value="TOPRIM_TopoIA_TopoI"/>
    <property type="match status" value="1"/>
</dbReference>
<dbReference type="InterPro" id="IPR000380">
    <property type="entry name" value="Topo_IA"/>
</dbReference>
<dbReference type="Pfam" id="PF01751">
    <property type="entry name" value="Toprim"/>
    <property type="match status" value="1"/>
</dbReference>
<dbReference type="SMART" id="SM00437">
    <property type="entry name" value="TOP1Ac"/>
    <property type="match status" value="1"/>
</dbReference>
<protein>
    <recommendedName>
        <fullName evidence="8">DNA topoisomerase 1</fullName>
        <ecNumber evidence="8">5.6.2.1</ecNumber>
    </recommendedName>
    <alternativeName>
        <fullName evidence="8">DNA topoisomerase I</fullName>
    </alternativeName>
</protein>
<keyword evidence="3" id="KW-0479">Metal-binding</keyword>
<dbReference type="InterPro" id="IPR025589">
    <property type="entry name" value="Toprim_C_rpt"/>
</dbReference>
<dbReference type="Proteomes" id="UP000474777">
    <property type="component" value="Unassembled WGS sequence"/>
</dbReference>
<dbReference type="InterPro" id="IPR013497">
    <property type="entry name" value="Topo_IA_cen"/>
</dbReference>
<feature type="site" description="Interaction with DNA" evidence="8">
    <location>
        <position position="143"/>
    </location>
</feature>
<feature type="site" description="Interaction with DNA" evidence="8">
    <location>
        <position position="33"/>
    </location>
</feature>
<evidence type="ECO:0000259" key="11">
    <source>
        <dbReference type="PROSITE" id="PS52039"/>
    </source>
</evidence>
<comment type="caution">
    <text evidence="12">The sequence shown here is derived from an EMBL/GenBank/DDBJ whole genome shotgun (WGS) entry which is preliminary data.</text>
</comment>
<dbReference type="PROSITE" id="PS50880">
    <property type="entry name" value="TOPRIM"/>
    <property type="match status" value="1"/>
</dbReference>
<dbReference type="HAMAP" id="MF_00952">
    <property type="entry name" value="Topoisom_1_prok"/>
    <property type="match status" value="1"/>
</dbReference>
<dbReference type="Gene3D" id="1.10.460.10">
    <property type="entry name" value="Topoisomerase I, domain 2"/>
    <property type="match status" value="2"/>
</dbReference>
<dbReference type="EMBL" id="JAAGWD010000006">
    <property type="protein sequence ID" value="NEM98989.1"/>
    <property type="molecule type" value="Genomic_DNA"/>
</dbReference>
<dbReference type="Gene3D" id="2.70.20.10">
    <property type="entry name" value="Topoisomerase I, domain 3"/>
    <property type="match status" value="1"/>
</dbReference>
<dbReference type="Pfam" id="PF13368">
    <property type="entry name" value="Toprim_C_rpt"/>
    <property type="match status" value="3"/>
</dbReference>
<comment type="function">
    <text evidence="8">Releases the supercoiling and torsional tension of DNA, which is introduced during the DNA replication and transcription, by transiently cleaving and rejoining one strand of the DNA duplex. Introduces a single-strand break via transesterification at a target site in duplex DNA. The scissile phosphodiester is attacked by the catalytic tyrosine of the enzyme, resulting in the formation of a DNA-(5'-phosphotyrosyl)-enzyme intermediate and the expulsion of a 3'-OH DNA strand. The free DNA strand then undergoes passage around the unbroken strand, thus removing DNA supercoils. Finally, in the religation step, the DNA 3'-OH attacks the covalent intermediate to expel the active-site tyrosine and restore the DNA phosphodiester backbone.</text>
</comment>
<dbReference type="InterPro" id="IPR013824">
    <property type="entry name" value="Topo_IA_cen_sub1"/>
</dbReference>
<dbReference type="GO" id="GO:0003677">
    <property type="term" value="F:DNA binding"/>
    <property type="evidence" value="ECO:0007669"/>
    <property type="project" value="UniProtKB-KW"/>
</dbReference>
<feature type="domain" description="Toprim" evidence="10">
    <location>
        <begin position="3"/>
        <end position="113"/>
    </location>
</feature>
<comment type="subunit">
    <text evidence="8">Monomer.</text>
</comment>
<feature type="compositionally biased region" description="Basic and acidic residues" evidence="9">
    <location>
        <begin position="762"/>
        <end position="782"/>
    </location>
</feature>
<proteinExistence type="inferred from homology"/>
<dbReference type="Pfam" id="PF01131">
    <property type="entry name" value="Topoisom_bac"/>
    <property type="match status" value="1"/>
</dbReference>
<dbReference type="Gene3D" id="1.10.290.10">
    <property type="entry name" value="Topoisomerase I, domain 4"/>
    <property type="match status" value="1"/>
</dbReference>
<evidence type="ECO:0000256" key="5">
    <source>
        <dbReference type="ARBA" id="ARBA00023029"/>
    </source>
</evidence>
<evidence type="ECO:0000256" key="6">
    <source>
        <dbReference type="ARBA" id="ARBA00023125"/>
    </source>
</evidence>
<dbReference type="InterPro" id="IPR013825">
    <property type="entry name" value="Topo_IA_cen_sub2"/>
</dbReference>
<feature type="domain" description="Topo IA-type catalytic" evidence="11">
    <location>
        <begin position="129"/>
        <end position="574"/>
    </location>
</feature>
<dbReference type="InterPro" id="IPR003602">
    <property type="entry name" value="Topo_IA_DNA-bd_dom"/>
</dbReference>
<feature type="site" description="Interaction with DNA" evidence="8">
    <location>
        <position position="140"/>
    </location>
</feature>
<dbReference type="SMART" id="SM00493">
    <property type="entry name" value="TOPRIM"/>
    <property type="match status" value="1"/>
</dbReference>
<name>A0A6B3LQC7_9BACT</name>
<feature type="region of interest" description="Interaction with DNA" evidence="8">
    <location>
        <begin position="163"/>
        <end position="168"/>
    </location>
</feature>
<dbReference type="InterPro" id="IPR023406">
    <property type="entry name" value="Topo_IA_AS"/>
</dbReference>
<feature type="site" description="Interaction with DNA" evidence="8">
    <location>
        <position position="139"/>
    </location>
</feature>
<dbReference type="GO" id="GO:0003917">
    <property type="term" value="F:DNA topoisomerase type I (single strand cut, ATP-independent) activity"/>
    <property type="evidence" value="ECO:0007669"/>
    <property type="project" value="UniProtKB-UniRule"/>
</dbReference>
<feature type="active site" description="O-(5'-phospho-DNA)-tyrosine intermediate" evidence="8">
    <location>
        <position position="283"/>
    </location>
</feature>
<evidence type="ECO:0000256" key="2">
    <source>
        <dbReference type="ARBA" id="ARBA00009446"/>
    </source>
</evidence>
<evidence type="ECO:0000313" key="13">
    <source>
        <dbReference type="Proteomes" id="UP000474777"/>
    </source>
</evidence>
<keyword evidence="4" id="KW-0460">Magnesium</keyword>
<comment type="similarity">
    <text evidence="2 8">Belongs to the type IA topoisomerase family.</text>
</comment>
<dbReference type="InterPro" id="IPR005733">
    <property type="entry name" value="TopoI_bac-type"/>
</dbReference>
<keyword evidence="6 8" id="KW-0238">DNA-binding</keyword>
<dbReference type="InterPro" id="IPR028612">
    <property type="entry name" value="Topoisom_1_IA"/>
</dbReference>
<dbReference type="CDD" id="cd00186">
    <property type="entry name" value="TOP1Ac"/>
    <property type="match status" value="1"/>
</dbReference>
<dbReference type="PROSITE" id="PS52039">
    <property type="entry name" value="TOPO_IA_2"/>
    <property type="match status" value="1"/>
</dbReference>
<dbReference type="InterPro" id="IPR006171">
    <property type="entry name" value="TOPRIM_dom"/>
</dbReference>
<dbReference type="InterPro" id="IPR023405">
    <property type="entry name" value="Topo_IA_core_domain"/>
</dbReference>
<dbReference type="PANTHER" id="PTHR42785:SF1">
    <property type="entry name" value="DNA TOPOISOMERASE"/>
    <property type="match status" value="1"/>
</dbReference>
<keyword evidence="5 8" id="KW-0799">Topoisomerase</keyword>
<sequence length="800" mass="89620">MIKNLVIVESPAKAKTIEGYLGKDFVVKSSFGHVRDLPKDNNAIDIENGFKPTYVISSDKKDVVAQLRKLAKEAETVWLASDDDREGEAISWHLTEALNLNDSKIRRIVFREITKNAILNAISSPRNIDMDLVNAQQARRILDRIVGFELSPVLWKKIKTGLSAGRVQSVAVRLVVEREREIERFKADAAFKITASFSVEGKTLDAELPTRFKTEEEAQAFLQKCIGAAHTIENLEKKPLKRSPAPPFTTSTLQQEASRKLYFSVAQTMSVAQKLYESGKISYMRTDSVNLSEEAISGAANAIQQSFGEKFIKTRRFKTKSSGAQEAHEAIRPTDFSQMTVSGDRNEQRLYELIWKRAIASQMADAEIEKTTATIGISTQPEKLVATGEVIKFEGFLKVYIESKDDEELQDDDVKGMLPPLSVGQTIDLRHMLATQRYSRPAARYTEASLVKKLEEMGIGRPSTYAPTISTIQKRGYVEKDSREGKERPYRVLILQKDQVSAQTKTEITGAEKAKLFPTDMAMVVNDFLVDHFPTVIDYSFTAKVEAEFDEIAQGHEEWKAMLEKFYEKFHKRIESSETIDRAAVSGARELGIDPVSGKKLIAKLGRFGPYVQLGEENPDTGEKPVYASLRKGQFLESIALEDALELFKLPRIVGMYEDKEMKAAIGRFGPYISHSSKFYSLPKHLDPLQVTPEEAIELIEQKRKADAEKLIKSFDENPDVQVLNGRYGPYIVVGKKNVKIPKGKEPAELTLQECLDLAEATPEKKGRGGFKKKPEPAEKKATTKKAPAKKAAAKPKAKK</sequence>
<dbReference type="InterPro" id="IPR003601">
    <property type="entry name" value="Topo_IA_2"/>
</dbReference>
<dbReference type="Gene3D" id="3.40.50.140">
    <property type="match status" value="1"/>
</dbReference>
<feature type="site" description="Interaction with DNA" evidence="8">
    <location>
        <position position="475"/>
    </location>
</feature>
<keyword evidence="13" id="KW-1185">Reference proteome</keyword>
<evidence type="ECO:0000256" key="8">
    <source>
        <dbReference type="HAMAP-Rule" id="MF_00952"/>
    </source>
</evidence>
<dbReference type="RefSeq" id="WP_163915869.1">
    <property type="nucleotide sequence ID" value="NZ_JAAGWD010000006.1"/>
</dbReference>
<comment type="caution">
    <text evidence="8">Lacks conserved residue(s) required for the propagation of feature annotation.</text>
</comment>
<accession>A0A6B3LQC7</accession>
<dbReference type="PANTHER" id="PTHR42785">
    <property type="entry name" value="DNA TOPOISOMERASE, TYPE IA, CORE"/>
    <property type="match status" value="1"/>
</dbReference>
<comment type="catalytic activity">
    <reaction evidence="1 8">
        <text>ATP-independent breakage of single-stranded DNA, followed by passage and rejoining.</text>
        <dbReference type="EC" id="5.6.2.1"/>
    </reaction>
</comment>
<evidence type="ECO:0000256" key="9">
    <source>
        <dbReference type="SAM" id="MobiDB-lite"/>
    </source>
</evidence>
<dbReference type="PROSITE" id="PS00396">
    <property type="entry name" value="TOPO_IA_1"/>
    <property type="match status" value="1"/>
</dbReference>
<dbReference type="GO" id="GO:0006265">
    <property type="term" value="P:DNA topological change"/>
    <property type="evidence" value="ECO:0007669"/>
    <property type="project" value="UniProtKB-UniRule"/>
</dbReference>
<dbReference type="SMART" id="SM00436">
    <property type="entry name" value="TOP1Bc"/>
    <property type="match status" value="1"/>
</dbReference>
<organism evidence="12 13">
    <name type="scientific">Pontibacter burrus</name>
    <dbReference type="NCBI Taxonomy" id="2704466"/>
    <lineage>
        <taxon>Bacteria</taxon>
        <taxon>Pseudomonadati</taxon>
        <taxon>Bacteroidota</taxon>
        <taxon>Cytophagia</taxon>
        <taxon>Cytophagales</taxon>
        <taxon>Hymenobacteraceae</taxon>
        <taxon>Pontibacter</taxon>
    </lineage>
</organism>
<feature type="region of interest" description="Disordered" evidence="9">
    <location>
        <begin position="761"/>
        <end position="800"/>
    </location>
</feature>
<dbReference type="EC" id="5.6.2.1" evidence="8"/>
<evidence type="ECO:0000256" key="4">
    <source>
        <dbReference type="ARBA" id="ARBA00022842"/>
    </source>
</evidence>
<feature type="compositionally biased region" description="Basic residues" evidence="9">
    <location>
        <begin position="783"/>
        <end position="800"/>
    </location>
</feature>
<dbReference type="InterPro" id="IPR013826">
    <property type="entry name" value="Topo_IA_cen_sub3"/>
</dbReference>
<reference evidence="12 13" key="1">
    <citation type="submission" date="2020-02" db="EMBL/GenBank/DDBJ databases">
        <authorList>
            <person name="Kim M.K."/>
        </authorList>
    </citation>
    <scope>NUCLEOTIDE SEQUENCE [LARGE SCALE GENOMIC DNA]</scope>
    <source>
        <strain evidence="12 13">BT327</strain>
    </source>
</reference>
<gene>
    <name evidence="8 12" type="primary">topA</name>
    <name evidence="12" type="ORF">GXP69_14900</name>
</gene>
<dbReference type="AlphaFoldDB" id="A0A6B3LQC7"/>
<evidence type="ECO:0000256" key="1">
    <source>
        <dbReference type="ARBA" id="ARBA00000213"/>
    </source>
</evidence>